<dbReference type="SUPFAM" id="SSF53098">
    <property type="entry name" value="Ribonuclease H-like"/>
    <property type="match status" value="1"/>
</dbReference>
<feature type="domain" description="RNase H type-1" evidence="1">
    <location>
        <begin position="9"/>
        <end position="120"/>
    </location>
</feature>
<dbReference type="PANTHER" id="PTHR47723">
    <property type="entry name" value="OS05G0353850 PROTEIN"/>
    <property type="match status" value="1"/>
</dbReference>
<dbReference type="AlphaFoldDB" id="A0AAV7G0C6"/>
<evidence type="ECO:0000313" key="3">
    <source>
        <dbReference type="Proteomes" id="UP000775213"/>
    </source>
</evidence>
<dbReference type="CDD" id="cd06222">
    <property type="entry name" value="RNase_H_like"/>
    <property type="match status" value="1"/>
</dbReference>
<name>A0AAV7G0C6_DENCH</name>
<dbReference type="Proteomes" id="UP000775213">
    <property type="component" value="Unassembled WGS sequence"/>
</dbReference>
<organism evidence="2 3">
    <name type="scientific">Dendrobium chrysotoxum</name>
    <name type="common">Orchid</name>
    <dbReference type="NCBI Taxonomy" id="161865"/>
    <lineage>
        <taxon>Eukaryota</taxon>
        <taxon>Viridiplantae</taxon>
        <taxon>Streptophyta</taxon>
        <taxon>Embryophyta</taxon>
        <taxon>Tracheophyta</taxon>
        <taxon>Spermatophyta</taxon>
        <taxon>Magnoliopsida</taxon>
        <taxon>Liliopsida</taxon>
        <taxon>Asparagales</taxon>
        <taxon>Orchidaceae</taxon>
        <taxon>Epidendroideae</taxon>
        <taxon>Malaxideae</taxon>
        <taxon>Dendrobiinae</taxon>
        <taxon>Dendrobium</taxon>
    </lineage>
</organism>
<comment type="caution">
    <text evidence="2">The sequence shown here is derived from an EMBL/GenBank/DDBJ whole genome shotgun (WGS) entry which is preliminary data.</text>
</comment>
<dbReference type="InterPro" id="IPR044730">
    <property type="entry name" value="RNase_H-like_dom_plant"/>
</dbReference>
<dbReference type="InterPro" id="IPR002156">
    <property type="entry name" value="RNaseH_domain"/>
</dbReference>
<dbReference type="Gene3D" id="3.30.420.10">
    <property type="entry name" value="Ribonuclease H-like superfamily/Ribonuclease H"/>
    <property type="match status" value="1"/>
</dbReference>
<protein>
    <recommendedName>
        <fullName evidence="1">RNase H type-1 domain-containing protein</fullName>
    </recommendedName>
</protein>
<sequence>MLRLRSRIGVGGVIRDFKGRFLFAFGFKCLHWDSSELEVQAVLSLRMVLQEWMYECKGLIIKGDNLNVIKYIQSMLKKDVATVDSLNKDDFFFLEDFNQVIIQFVYRDCNKLADYCANYARFFYFIWDSIGSNKILLISYLC</sequence>
<reference evidence="2 3" key="1">
    <citation type="journal article" date="2021" name="Hortic Res">
        <title>Chromosome-scale assembly of the Dendrobium chrysotoxum genome enhances the understanding of orchid evolution.</title>
        <authorList>
            <person name="Zhang Y."/>
            <person name="Zhang G.Q."/>
            <person name="Zhang D."/>
            <person name="Liu X.D."/>
            <person name="Xu X.Y."/>
            <person name="Sun W.H."/>
            <person name="Yu X."/>
            <person name="Zhu X."/>
            <person name="Wang Z.W."/>
            <person name="Zhao X."/>
            <person name="Zhong W.Y."/>
            <person name="Chen H."/>
            <person name="Yin W.L."/>
            <person name="Huang T."/>
            <person name="Niu S.C."/>
            <person name="Liu Z.J."/>
        </authorList>
    </citation>
    <scope>NUCLEOTIDE SEQUENCE [LARGE SCALE GENOMIC DNA]</scope>
    <source>
        <strain evidence="2">Lindl</strain>
    </source>
</reference>
<dbReference type="PANTHER" id="PTHR47723:SF19">
    <property type="entry name" value="POLYNUCLEOTIDYL TRANSFERASE, RIBONUCLEASE H-LIKE SUPERFAMILY PROTEIN"/>
    <property type="match status" value="1"/>
</dbReference>
<evidence type="ECO:0000313" key="2">
    <source>
        <dbReference type="EMBL" id="KAH0449526.1"/>
    </source>
</evidence>
<dbReference type="GO" id="GO:0003676">
    <property type="term" value="F:nucleic acid binding"/>
    <property type="evidence" value="ECO:0007669"/>
    <property type="project" value="InterPro"/>
</dbReference>
<evidence type="ECO:0000259" key="1">
    <source>
        <dbReference type="Pfam" id="PF13456"/>
    </source>
</evidence>
<dbReference type="GO" id="GO:0004523">
    <property type="term" value="F:RNA-DNA hybrid ribonuclease activity"/>
    <property type="evidence" value="ECO:0007669"/>
    <property type="project" value="InterPro"/>
</dbReference>
<proteinExistence type="predicted"/>
<dbReference type="InterPro" id="IPR036397">
    <property type="entry name" value="RNaseH_sf"/>
</dbReference>
<accession>A0AAV7G0C6</accession>
<dbReference type="InterPro" id="IPR053151">
    <property type="entry name" value="RNase_H-like"/>
</dbReference>
<keyword evidence="3" id="KW-1185">Reference proteome</keyword>
<dbReference type="Pfam" id="PF13456">
    <property type="entry name" value="RVT_3"/>
    <property type="match status" value="1"/>
</dbReference>
<dbReference type="InterPro" id="IPR012337">
    <property type="entry name" value="RNaseH-like_sf"/>
</dbReference>
<dbReference type="EMBL" id="JAGFBR010000018">
    <property type="protein sequence ID" value="KAH0449526.1"/>
    <property type="molecule type" value="Genomic_DNA"/>
</dbReference>
<gene>
    <name evidence="2" type="ORF">IEQ34_020218</name>
</gene>